<dbReference type="EMBL" id="BMHC01000042">
    <property type="protein sequence ID" value="GGI34339.1"/>
    <property type="molecule type" value="Genomic_DNA"/>
</dbReference>
<dbReference type="OrthoDB" id="9949404at2"/>
<sequence length="73" mass="7584">MSKHCELDLTSLERVSGGMRNLANSPAYHGIRISKEPGTVGQGDTIDGIPWGGGEGSWGTFNGNLPGAGNWGN</sequence>
<reference evidence="1" key="1">
    <citation type="journal article" date="2014" name="Int. J. Syst. Evol. Microbiol.">
        <title>Complete genome sequence of Corynebacterium casei LMG S-19264T (=DSM 44701T), isolated from a smear-ripened cheese.</title>
        <authorList>
            <consortium name="US DOE Joint Genome Institute (JGI-PGF)"/>
            <person name="Walter F."/>
            <person name="Albersmeier A."/>
            <person name="Kalinowski J."/>
            <person name="Ruckert C."/>
        </authorList>
    </citation>
    <scope>NUCLEOTIDE SEQUENCE</scope>
    <source>
        <strain evidence="1">CGMCC 1.15034</strain>
    </source>
</reference>
<reference evidence="1" key="2">
    <citation type="submission" date="2022-12" db="EMBL/GenBank/DDBJ databases">
        <authorList>
            <person name="Sun Q."/>
            <person name="Zhou Y."/>
        </authorList>
    </citation>
    <scope>NUCLEOTIDE SEQUENCE</scope>
    <source>
        <strain evidence="1">CGMCC 1.15034</strain>
    </source>
</reference>
<proteinExistence type="predicted"/>
<comment type="caution">
    <text evidence="1">The sequence shown here is derived from an EMBL/GenBank/DDBJ whole genome shotgun (WGS) entry which is preliminary data.</text>
</comment>
<evidence type="ECO:0000313" key="2">
    <source>
        <dbReference type="Proteomes" id="UP000625079"/>
    </source>
</evidence>
<name>A0A410V3Y0_9BRAD</name>
<dbReference type="AlphaFoldDB" id="A0A410V3Y0"/>
<evidence type="ECO:0000313" key="1">
    <source>
        <dbReference type="EMBL" id="GGI34339.1"/>
    </source>
</evidence>
<organism evidence="1 2">
    <name type="scientific">Bradyrhizobium guangdongense</name>
    <dbReference type="NCBI Taxonomy" id="1325090"/>
    <lineage>
        <taxon>Bacteria</taxon>
        <taxon>Pseudomonadati</taxon>
        <taxon>Pseudomonadota</taxon>
        <taxon>Alphaproteobacteria</taxon>
        <taxon>Hyphomicrobiales</taxon>
        <taxon>Nitrobacteraceae</taxon>
        <taxon>Bradyrhizobium</taxon>
    </lineage>
</organism>
<dbReference type="RefSeq" id="WP_128965016.1">
    <property type="nucleotide sequence ID" value="NZ_BMHC01000042.1"/>
</dbReference>
<protein>
    <submittedName>
        <fullName evidence="1">Uncharacterized protein</fullName>
    </submittedName>
</protein>
<accession>A0A410V3Y0</accession>
<dbReference type="Proteomes" id="UP000625079">
    <property type="component" value="Unassembled WGS sequence"/>
</dbReference>
<gene>
    <name evidence="1" type="ORF">GCM10010987_78900</name>
</gene>